<organism evidence="2">
    <name type="scientific">Rhizophora mucronata</name>
    <name type="common">Asiatic mangrove</name>
    <dbReference type="NCBI Taxonomy" id="61149"/>
    <lineage>
        <taxon>Eukaryota</taxon>
        <taxon>Viridiplantae</taxon>
        <taxon>Streptophyta</taxon>
        <taxon>Embryophyta</taxon>
        <taxon>Tracheophyta</taxon>
        <taxon>Spermatophyta</taxon>
        <taxon>Magnoliopsida</taxon>
        <taxon>eudicotyledons</taxon>
        <taxon>Gunneridae</taxon>
        <taxon>Pentapetalae</taxon>
        <taxon>rosids</taxon>
        <taxon>fabids</taxon>
        <taxon>Malpighiales</taxon>
        <taxon>Rhizophoraceae</taxon>
        <taxon>Rhizophora</taxon>
    </lineage>
</organism>
<proteinExistence type="predicted"/>
<evidence type="ECO:0000256" key="1">
    <source>
        <dbReference type="SAM" id="SignalP"/>
    </source>
</evidence>
<protein>
    <submittedName>
        <fullName evidence="2">Uncharacterized protein</fullName>
    </submittedName>
</protein>
<evidence type="ECO:0000313" key="2">
    <source>
        <dbReference type="EMBL" id="MBX41864.1"/>
    </source>
</evidence>
<feature type="signal peptide" evidence="1">
    <location>
        <begin position="1"/>
        <end position="21"/>
    </location>
</feature>
<dbReference type="EMBL" id="GGEC01061380">
    <property type="protein sequence ID" value="MBX41864.1"/>
    <property type="molecule type" value="Transcribed_RNA"/>
</dbReference>
<name>A0A2P2NHC3_RHIMU</name>
<feature type="chain" id="PRO_5015114315" evidence="1">
    <location>
        <begin position="22"/>
        <end position="61"/>
    </location>
</feature>
<reference evidence="2" key="1">
    <citation type="submission" date="2018-02" db="EMBL/GenBank/DDBJ databases">
        <title>Rhizophora mucronata_Transcriptome.</title>
        <authorList>
            <person name="Meera S.P."/>
            <person name="Sreeshan A."/>
            <person name="Augustine A."/>
        </authorList>
    </citation>
    <scope>NUCLEOTIDE SEQUENCE</scope>
    <source>
        <tissue evidence="2">Leaf</tissue>
    </source>
</reference>
<sequence length="61" mass="7074">MAWILPVSQFQWFLLPITCVAESVLGSKERPMYGVFTWQVRLHALACMEQTDLLVIHCLRP</sequence>
<accession>A0A2P2NHC3</accession>
<keyword evidence="1" id="KW-0732">Signal</keyword>
<dbReference type="AlphaFoldDB" id="A0A2P2NHC3"/>